<dbReference type="PANTHER" id="PTHR31214:SF3">
    <property type="entry name" value="PROTEIN FAM221B"/>
    <property type="match status" value="1"/>
</dbReference>
<evidence type="ECO:0000256" key="1">
    <source>
        <dbReference type="ARBA" id="ARBA00011026"/>
    </source>
</evidence>
<feature type="region of interest" description="Disordered" evidence="2">
    <location>
        <begin position="1"/>
        <end position="53"/>
    </location>
</feature>
<dbReference type="EMBL" id="JAODUP010000581">
    <property type="protein sequence ID" value="KAK2146866.1"/>
    <property type="molecule type" value="Genomic_DNA"/>
</dbReference>
<sequence>MSGKPGVKSNVGSSKGKPSGTKAKQPATSGKAVVPRGTRSVARHGGNQEHGVIVPEGYTVRKIEPAKNYDVISFARAMNPDLGPRVKKLFDPEREAVLEAQETGIYVGWRCPEFKHDCQRVSSKSKCFCGHLLGEHAHYTGRSVMVPCKQSGCKCKAFAWIPSRPEEIGEFWFQRRRDFVPEEWRAKCRCKHTHEDHDPTGLRRCKHRGCGCGAFDSPFLCAACDRHWEDHETFFETADERQKNGLPVGADYLPFSEIPSLRNMVLTGEDDGDMTYMKMMEANQLQALPPSGSNPSADNNTPFPFGGGKTSGFKPVYD</sequence>
<protein>
    <recommendedName>
        <fullName evidence="5">Protein FAM221B</fullName>
    </recommendedName>
</protein>
<keyword evidence="4" id="KW-1185">Reference proteome</keyword>
<dbReference type="AlphaFoldDB" id="A0AAD9J570"/>
<feature type="region of interest" description="Disordered" evidence="2">
    <location>
        <begin position="286"/>
        <end position="318"/>
    </location>
</feature>
<name>A0AAD9J570_9ANNE</name>
<dbReference type="Pfam" id="PF14753">
    <property type="entry name" value="FAM221"/>
    <property type="match status" value="2"/>
</dbReference>
<dbReference type="Proteomes" id="UP001208570">
    <property type="component" value="Unassembled WGS sequence"/>
</dbReference>
<evidence type="ECO:0000313" key="4">
    <source>
        <dbReference type="Proteomes" id="UP001208570"/>
    </source>
</evidence>
<accession>A0AAD9J570</accession>
<comment type="similarity">
    <text evidence="1">Belongs to the FAM221 family.</text>
</comment>
<comment type="caution">
    <text evidence="3">The sequence shown here is derived from an EMBL/GenBank/DDBJ whole genome shotgun (WGS) entry which is preliminary data.</text>
</comment>
<feature type="compositionally biased region" description="Polar residues" evidence="2">
    <location>
        <begin position="286"/>
        <end position="302"/>
    </location>
</feature>
<dbReference type="InterPro" id="IPR026755">
    <property type="entry name" value="Fam221a/b"/>
</dbReference>
<reference evidence="3" key="1">
    <citation type="journal article" date="2023" name="Mol. Biol. Evol.">
        <title>Third-Generation Sequencing Reveals the Adaptive Role of the Epigenome in Three Deep-Sea Polychaetes.</title>
        <authorList>
            <person name="Perez M."/>
            <person name="Aroh O."/>
            <person name="Sun Y."/>
            <person name="Lan Y."/>
            <person name="Juniper S.K."/>
            <person name="Young C.R."/>
            <person name="Angers B."/>
            <person name="Qian P.Y."/>
        </authorList>
    </citation>
    <scope>NUCLEOTIDE SEQUENCE</scope>
    <source>
        <strain evidence="3">P08H-3</strain>
    </source>
</reference>
<organism evidence="3 4">
    <name type="scientific">Paralvinella palmiformis</name>
    <dbReference type="NCBI Taxonomy" id="53620"/>
    <lineage>
        <taxon>Eukaryota</taxon>
        <taxon>Metazoa</taxon>
        <taxon>Spiralia</taxon>
        <taxon>Lophotrochozoa</taxon>
        <taxon>Annelida</taxon>
        <taxon>Polychaeta</taxon>
        <taxon>Sedentaria</taxon>
        <taxon>Canalipalpata</taxon>
        <taxon>Terebellida</taxon>
        <taxon>Terebelliformia</taxon>
        <taxon>Alvinellidae</taxon>
        <taxon>Paralvinella</taxon>
    </lineage>
</organism>
<proteinExistence type="inferred from homology"/>
<evidence type="ECO:0000256" key="2">
    <source>
        <dbReference type="SAM" id="MobiDB-lite"/>
    </source>
</evidence>
<gene>
    <name evidence="3" type="ORF">LSH36_581g01033</name>
</gene>
<evidence type="ECO:0000313" key="3">
    <source>
        <dbReference type="EMBL" id="KAK2146866.1"/>
    </source>
</evidence>
<dbReference type="PANTHER" id="PTHR31214">
    <property type="entry name" value="PROTEIN FAM221A-RELATED"/>
    <property type="match status" value="1"/>
</dbReference>
<evidence type="ECO:0008006" key="5">
    <source>
        <dbReference type="Google" id="ProtNLM"/>
    </source>
</evidence>